<evidence type="ECO:0000259" key="15">
    <source>
        <dbReference type="Pfam" id="PF12061"/>
    </source>
</evidence>
<protein>
    <submittedName>
        <fullName evidence="20">Late blight resistance protein R1-A-like</fullName>
    </submittedName>
</protein>
<keyword evidence="6" id="KW-0433">Leucine-rich repeat</keyword>
<keyword evidence="19" id="KW-1185">Reference proteome</keyword>
<evidence type="ECO:0000256" key="3">
    <source>
        <dbReference type="ARBA" id="ARBA00004496"/>
    </source>
</evidence>
<dbReference type="InterPro" id="IPR027417">
    <property type="entry name" value="P-loop_NTPase"/>
</dbReference>
<evidence type="ECO:0000256" key="12">
    <source>
        <dbReference type="ARBA" id="ARBA00023054"/>
    </source>
</evidence>
<reference evidence="20" key="2">
    <citation type="submission" date="2025-08" db="UniProtKB">
        <authorList>
            <consortium name="RefSeq"/>
        </authorList>
    </citation>
    <scope>IDENTIFICATION</scope>
    <source>
        <tissue evidence="20">Leaf</tissue>
    </source>
</reference>
<dbReference type="InterPro" id="IPR058922">
    <property type="entry name" value="WHD_DRP"/>
</dbReference>
<dbReference type="Pfam" id="PF23559">
    <property type="entry name" value="WHD_DRP"/>
    <property type="match status" value="1"/>
</dbReference>
<keyword evidence="10" id="KW-0611">Plant defense</keyword>
<feature type="domain" description="Disease resistance N-terminal" evidence="16">
    <location>
        <begin position="422"/>
        <end position="499"/>
    </location>
</feature>
<feature type="domain" description="Late blight resistance protein R1A-like N-terminal" evidence="15">
    <location>
        <begin position="112"/>
        <end position="409"/>
    </location>
</feature>
<dbReference type="Proteomes" id="UP000790787">
    <property type="component" value="Chromosome 24"/>
</dbReference>
<dbReference type="InterPro" id="IPR038005">
    <property type="entry name" value="RX-like_CC"/>
</dbReference>
<evidence type="ECO:0000313" key="20">
    <source>
        <dbReference type="RefSeq" id="XP_016437228.1"/>
    </source>
</evidence>
<dbReference type="InterPro" id="IPR041118">
    <property type="entry name" value="Rx_N"/>
</dbReference>
<evidence type="ECO:0000256" key="5">
    <source>
        <dbReference type="ARBA" id="ARBA00022490"/>
    </source>
</evidence>
<evidence type="ECO:0000256" key="8">
    <source>
        <dbReference type="ARBA" id="ARBA00022737"/>
    </source>
</evidence>
<dbReference type="Gene3D" id="3.40.50.300">
    <property type="entry name" value="P-loop containing nucleotide triphosphate hydrolases"/>
    <property type="match status" value="1"/>
</dbReference>
<proteinExistence type="inferred from homology"/>
<gene>
    <name evidence="20" type="primary">LOC107763272</name>
</gene>
<dbReference type="InterPro" id="IPR044974">
    <property type="entry name" value="Disease_R_plants"/>
</dbReference>
<feature type="domain" description="Disease resistance R13L4/SHOC-2-like LRR" evidence="18">
    <location>
        <begin position="964"/>
        <end position="1100"/>
    </location>
</feature>
<comment type="similarity">
    <text evidence="4">Belongs to the disease resistance NB-LRR family.</text>
</comment>
<sequence length="1272" mass="145275">MSSDKDLFNLKDGFLQLREHDSVCDVVRDRMNFFVWELKMVDSFLGLQSFPFAGECGIMLNVTQKMLKIWKTLYATLDNPNAESYLEEFIVTPRRDEFLDSNTDPFTFHVPTEIWKTKLEFIAKYSFPKIPLSVNKVDDIIPTPDFLMEFIDSVEENLSVLVQIDNPCSLLFVPGPKDQIEEVLKELKLLRFFILFLSHKCIDPQSQHSFFTHVLIEASHAALVAWLYLQNHGNKNQDLAPSEMNVSFSDLLKMKTNAILPGIHKVYVNVLQALKPTIQPGWHPTNQNEHAPGSVFIVETVAHSLVELPTVSNPCQIVGLNDQMEILREMRNLLRDNLINLPVLDLEHHSQDMGTVIVDAGLLIYSFYDIKGEKENTMLEDVNRELGLDLPRNIEPVKAMLYLIIRKAFQSNLSRIHGLGYVDFLLNNLKEFQSRNSDPLSSVMSQLQIIQTEIENLQPFLKDVAEERYNKHEGPQQWATQFIGKAYELEYVTDAFIRKEVPHWCLERWILDIKEEITLIRAEVAAIPEKQVVEVDLVSHDTLDTSTVHTLSQLSMNRSMNEEIVGFDDVREELKNKLTKGCRELDVISILGMPGLGKTTLAYKLYSDNSVISRFDIRAQCCVSRVYRRMDLLMALLHDAIGMRDSVSCEADAAEKLRRTLMAKRYLILVDDVWEASAWDDLSSCFYDAKNGSRIILTTRHREVANYATSVSKPIPLRIFNDEESWKLLEDKVFGKESCSSTLEKVGQQIAKKCGGLPLSIVLVAGILAKMEKNEENWKQVARTLGSHIHSDSKAIVEQSYQDLPYHLKACFLYFGAFLEDTVIDASWLTRSWISEAFIKSCEGKSLEDIAEAYLEHLIGRNLVMVSKRAYLDGKVKACRIHDVLLDFCKKRATEENFLLWIKWDQNVNPSSRIYSSRKHHSQPRLAFCEVDNLAEWRSSCSLVGSVLSRRDNTSFCKLAISGILQNFKFLKVLDLEQDVVIDSFPANLVHLRYFSAKTNQKSIPSSISNLRNLETLIIKGRKGGYMSVPITVWKMVKLKHVHISGSDGNGFVIEAAEEDSTKLHDLGTLSTPYLSCVEDAELMLSKAPNLRELKCKFTGDSSGPFPDLDFPTRLETLHIIAVFWYQMFPVCISGSNLKDLTIFKFRLGNENLSSIAQLQNLEALQLTSIQFDDEKWEVSSDEFTQLKVLKLIDCSSLKEWTVSDDAFPNLERLVLRRCWNIKETPSCFGDILSLKSIEVKYCSESVVKSARIIRETQVEEYQNADFKLVIK</sequence>
<dbReference type="Gene3D" id="1.10.8.430">
    <property type="entry name" value="Helical domain of apoptotic protease-activating factors"/>
    <property type="match status" value="1"/>
</dbReference>
<evidence type="ECO:0000256" key="7">
    <source>
        <dbReference type="ARBA" id="ARBA00022667"/>
    </source>
</evidence>
<dbReference type="FunFam" id="1.10.10.10:FF:000322">
    <property type="entry name" value="Probable disease resistance protein At1g63360"/>
    <property type="match status" value="1"/>
</dbReference>
<evidence type="ECO:0000256" key="6">
    <source>
        <dbReference type="ARBA" id="ARBA00022614"/>
    </source>
</evidence>
<dbReference type="KEGG" id="nta:107763272"/>
<keyword evidence="5" id="KW-0963">Cytoplasm</keyword>
<comment type="function">
    <text evidence="1">Confers resistance to late blight (Phytophthora infestans) races carrying the avirulence gene Avr1. Resistance proteins guard the plant against pathogens that contain an appropriate avirulence protein via an indirect interaction with this avirulence protein. That triggers a defense system including the hypersensitive response, which restricts the pathogen growth.</text>
</comment>
<dbReference type="Gene3D" id="3.80.10.10">
    <property type="entry name" value="Ribonuclease Inhibitor"/>
    <property type="match status" value="1"/>
</dbReference>
<reference evidence="19" key="1">
    <citation type="journal article" date="2014" name="Nat. Commun.">
        <title>The tobacco genome sequence and its comparison with those of tomato and potato.</title>
        <authorList>
            <person name="Sierro N."/>
            <person name="Battey J.N."/>
            <person name="Ouadi S."/>
            <person name="Bakaher N."/>
            <person name="Bovet L."/>
            <person name="Willig A."/>
            <person name="Goepfert S."/>
            <person name="Peitsch M.C."/>
            <person name="Ivanov N.V."/>
        </authorList>
    </citation>
    <scope>NUCLEOTIDE SEQUENCE [LARGE SCALE GENOMIC DNA]</scope>
</reference>
<dbReference type="SUPFAM" id="SSF52540">
    <property type="entry name" value="P-loop containing nucleoside triphosphate hydrolases"/>
    <property type="match status" value="1"/>
</dbReference>
<dbReference type="GO" id="GO:0016020">
    <property type="term" value="C:membrane"/>
    <property type="evidence" value="ECO:0007669"/>
    <property type="project" value="UniProtKB-SubCell"/>
</dbReference>
<evidence type="ECO:0000256" key="4">
    <source>
        <dbReference type="ARBA" id="ARBA00008894"/>
    </source>
</evidence>
<feature type="domain" description="NB-ARC" evidence="14">
    <location>
        <begin position="570"/>
        <end position="738"/>
    </location>
</feature>
<dbReference type="RefSeq" id="XP_016437228.1">
    <property type="nucleotide sequence ID" value="XM_016581742.2"/>
</dbReference>
<dbReference type="InterPro" id="IPR042197">
    <property type="entry name" value="Apaf_helical"/>
</dbReference>
<evidence type="ECO:0000259" key="18">
    <source>
        <dbReference type="Pfam" id="PF23598"/>
    </source>
</evidence>
<evidence type="ECO:0000256" key="11">
    <source>
        <dbReference type="ARBA" id="ARBA00022840"/>
    </source>
</evidence>
<evidence type="ECO:0000313" key="19">
    <source>
        <dbReference type="Proteomes" id="UP000790787"/>
    </source>
</evidence>
<dbReference type="PANTHER" id="PTHR23155:SF1152">
    <property type="entry name" value="AAA+ ATPASE DOMAIN-CONTAINING PROTEIN"/>
    <property type="match status" value="1"/>
</dbReference>
<dbReference type="SMR" id="A0A1S3XBV0"/>
<dbReference type="InterPro" id="IPR021929">
    <property type="entry name" value="R1A-like_N"/>
</dbReference>
<evidence type="ECO:0000259" key="17">
    <source>
        <dbReference type="Pfam" id="PF23559"/>
    </source>
</evidence>
<dbReference type="GO" id="GO:0009626">
    <property type="term" value="P:plant-type hypersensitive response"/>
    <property type="evidence" value="ECO:0007669"/>
    <property type="project" value="UniProtKB-KW"/>
</dbReference>
<dbReference type="GeneID" id="107763272"/>
<dbReference type="AlphaFoldDB" id="A0A1S3XBV0"/>
<keyword evidence="8" id="KW-0677">Repeat</keyword>
<dbReference type="SUPFAM" id="SSF52058">
    <property type="entry name" value="L domain-like"/>
    <property type="match status" value="1"/>
</dbReference>
<dbReference type="InterPro" id="IPR036388">
    <property type="entry name" value="WH-like_DNA-bd_sf"/>
</dbReference>
<accession>A0A1S3XBV0</accession>
<name>A0A1S3XBV0_TOBAC</name>
<dbReference type="GO" id="GO:0005524">
    <property type="term" value="F:ATP binding"/>
    <property type="evidence" value="ECO:0007669"/>
    <property type="project" value="UniProtKB-KW"/>
</dbReference>
<organism evidence="19 20">
    <name type="scientific">Nicotiana tabacum</name>
    <name type="common">Common tobacco</name>
    <dbReference type="NCBI Taxonomy" id="4097"/>
    <lineage>
        <taxon>Eukaryota</taxon>
        <taxon>Viridiplantae</taxon>
        <taxon>Streptophyta</taxon>
        <taxon>Embryophyta</taxon>
        <taxon>Tracheophyta</taxon>
        <taxon>Spermatophyta</taxon>
        <taxon>Magnoliopsida</taxon>
        <taxon>eudicotyledons</taxon>
        <taxon>Gunneridae</taxon>
        <taxon>Pentapetalae</taxon>
        <taxon>asterids</taxon>
        <taxon>lamiids</taxon>
        <taxon>Solanales</taxon>
        <taxon>Solanaceae</taxon>
        <taxon>Nicotianoideae</taxon>
        <taxon>Nicotianeae</taxon>
        <taxon>Nicotiana</taxon>
    </lineage>
</organism>
<feature type="domain" description="Disease resistance protein winged helix" evidence="17">
    <location>
        <begin position="818"/>
        <end position="888"/>
    </location>
</feature>
<dbReference type="Pfam" id="PF00931">
    <property type="entry name" value="NB-ARC"/>
    <property type="match status" value="1"/>
</dbReference>
<dbReference type="InterPro" id="IPR002182">
    <property type="entry name" value="NB-ARC"/>
</dbReference>
<keyword evidence="7" id="KW-0381">Hypersensitive response</keyword>
<keyword evidence="9" id="KW-0547">Nucleotide-binding</keyword>
<evidence type="ECO:0000259" key="14">
    <source>
        <dbReference type="Pfam" id="PF00931"/>
    </source>
</evidence>
<dbReference type="CDD" id="cd14798">
    <property type="entry name" value="RX-CC_like"/>
    <property type="match status" value="1"/>
</dbReference>
<dbReference type="STRING" id="4097.A0A1S3XBV0"/>
<evidence type="ECO:0000256" key="9">
    <source>
        <dbReference type="ARBA" id="ARBA00022741"/>
    </source>
</evidence>
<dbReference type="OrthoDB" id="1257364at2759"/>
<comment type="subcellular location">
    <subcellularLocation>
        <location evidence="3">Cytoplasm</location>
    </subcellularLocation>
    <subcellularLocation>
        <location evidence="2">Membrane</location>
        <topology evidence="2">Peripheral membrane protein</topology>
    </subcellularLocation>
</comment>
<dbReference type="FunFam" id="3.40.50.300:FF:001091">
    <property type="entry name" value="Probable disease resistance protein At1g61300"/>
    <property type="match status" value="1"/>
</dbReference>
<dbReference type="RefSeq" id="XP_016437228.1">
    <property type="nucleotide sequence ID" value="XM_016581742.1"/>
</dbReference>
<dbReference type="PANTHER" id="PTHR23155">
    <property type="entry name" value="DISEASE RESISTANCE PROTEIN RP"/>
    <property type="match status" value="1"/>
</dbReference>
<evidence type="ECO:0000256" key="10">
    <source>
        <dbReference type="ARBA" id="ARBA00022821"/>
    </source>
</evidence>
<keyword evidence="11" id="KW-0067">ATP-binding</keyword>
<keyword evidence="13" id="KW-0472">Membrane</keyword>
<dbReference type="PRINTS" id="PR00364">
    <property type="entry name" value="DISEASERSIST"/>
</dbReference>
<evidence type="ECO:0000256" key="2">
    <source>
        <dbReference type="ARBA" id="ARBA00004170"/>
    </source>
</evidence>
<dbReference type="InterPro" id="IPR032675">
    <property type="entry name" value="LRR_dom_sf"/>
</dbReference>
<dbReference type="GO" id="GO:0051607">
    <property type="term" value="P:defense response to virus"/>
    <property type="evidence" value="ECO:0007669"/>
    <property type="project" value="UniProtKB-ARBA"/>
</dbReference>
<dbReference type="PaxDb" id="4097-A0A1S3XBV0"/>
<keyword evidence="12" id="KW-0175">Coiled coil</keyword>
<evidence type="ECO:0000256" key="1">
    <source>
        <dbReference type="ARBA" id="ARBA00002074"/>
    </source>
</evidence>
<dbReference type="Pfam" id="PF12061">
    <property type="entry name" value="NB-LRR"/>
    <property type="match status" value="1"/>
</dbReference>
<dbReference type="Pfam" id="PF18052">
    <property type="entry name" value="Rx_N"/>
    <property type="match status" value="1"/>
</dbReference>
<dbReference type="GO" id="GO:0005737">
    <property type="term" value="C:cytoplasm"/>
    <property type="evidence" value="ECO:0007669"/>
    <property type="project" value="UniProtKB-SubCell"/>
</dbReference>
<dbReference type="Gene3D" id="1.10.10.10">
    <property type="entry name" value="Winged helix-like DNA-binding domain superfamily/Winged helix DNA-binding domain"/>
    <property type="match status" value="1"/>
</dbReference>
<dbReference type="GO" id="GO:0043531">
    <property type="term" value="F:ADP binding"/>
    <property type="evidence" value="ECO:0007669"/>
    <property type="project" value="InterPro"/>
</dbReference>
<evidence type="ECO:0000256" key="13">
    <source>
        <dbReference type="ARBA" id="ARBA00023136"/>
    </source>
</evidence>
<dbReference type="InterPro" id="IPR055414">
    <property type="entry name" value="LRR_R13L4/SHOC2-like"/>
</dbReference>
<dbReference type="Pfam" id="PF23598">
    <property type="entry name" value="LRR_14"/>
    <property type="match status" value="1"/>
</dbReference>
<evidence type="ECO:0000259" key="16">
    <source>
        <dbReference type="Pfam" id="PF18052"/>
    </source>
</evidence>